<dbReference type="Proteomes" id="UP000321485">
    <property type="component" value="Unassembled WGS sequence"/>
</dbReference>
<dbReference type="RefSeq" id="WP_146871489.1">
    <property type="nucleotide sequence ID" value="NZ_VJWE01000014.1"/>
</dbReference>
<dbReference type="AlphaFoldDB" id="A0A561XKN8"/>
<comment type="caution">
    <text evidence="6">Lacks conserved residue(s) required for the propagation of feature annotation.</text>
</comment>
<reference evidence="7 8" key="1">
    <citation type="journal article" date="2015" name="Stand. Genomic Sci.">
        <title>Genomic Encyclopedia of Bacterial and Archaeal Type Strains, Phase III: the genomes of soil and plant-associated and newly described type strains.</title>
        <authorList>
            <person name="Whitman W.B."/>
            <person name="Woyke T."/>
            <person name="Klenk H.P."/>
            <person name="Zhou Y."/>
            <person name="Lilburn T.G."/>
            <person name="Beck B.J."/>
            <person name="De Vos P."/>
            <person name="Vandamme P."/>
            <person name="Eisen J.A."/>
            <person name="Garrity G."/>
            <person name="Hugenholtz P."/>
            <person name="Kyrpides N.C."/>
        </authorList>
    </citation>
    <scope>NUCLEOTIDE SEQUENCE [LARGE SCALE GENOMIC DNA]</scope>
    <source>
        <strain evidence="7 8">DSM 64</strain>
    </source>
</reference>
<keyword evidence="3 6" id="KW-0812">Transmembrane</keyword>
<dbReference type="GeneID" id="51112124"/>
<accession>A0A561XKN8</accession>
<dbReference type="PANTHER" id="PTHR23427:SF2">
    <property type="entry name" value="SURFEIT LOCUS PROTEIN 1"/>
    <property type="match status" value="1"/>
</dbReference>
<dbReference type="GO" id="GO:0005886">
    <property type="term" value="C:plasma membrane"/>
    <property type="evidence" value="ECO:0007669"/>
    <property type="project" value="UniProtKB-SubCell"/>
</dbReference>
<comment type="subcellular location">
    <subcellularLocation>
        <location evidence="6">Cell membrane</location>
        <topology evidence="6">Multi-pass membrane protein</topology>
    </subcellularLocation>
    <subcellularLocation>
        <location evidence="1">Membrane</location>
    </subcellularLocation>
</comment>
<dbReference type="InterPro" id="IPR045214">
    <property type="entry name" value="Surf1/Surf4"/>
</dbReference>
<proteinExistence type="inferred from homology"/>
<feature type="transmembrane region" description="Helical" evidence="6">
    <location>
        <begin position="226"/>
        <end position="247"/>
    </location>
</feature>
<evidence type="ECO:0000313" key="7">
    <source>
        <dbReference type="EMBL" id="TWG36681.1"/>
    </source>
</evidence>
<dbReference type="PROSITE" id="PS50895">
    <property type="entry name" value="SURF1"/>
    <property type="match status" value="1"/>
</dbReference>
<dbReference type="CDD" id="cd06662">
    <property type="entry name" value="SURF1"/>
    <property type="match status" value="1"/>
</dbReference>
<evidence type="ECO:0000256" key="3">
    <source>
        <dbReference type="ARBA" id="ARBA00022692"/>
    </source>
</evidence>
<keyword evidence="5 6" id="KW-0472">Membrane</keyword>
<name>A0A561XKN8_ACIDE</name>
<gene>
    <name evidence="7" type="ORF">ATF69_3071</name>
</gene>
<dbReference type="InterPro" id="IPR002994">
    <property type="entry name" value="Surf1/Shy1"/>
</dbReference>
<dbReference type="Pfam" id="PF02104">
    <property type="entry name" value="SURF1"/>
    <property type="match status" value="1"/>
</dbReference>
<evidence type="ECO:0000256" key="5">
    <source>
        <dbReference type="ARBA" id="ARBA00023136"/>
    </source>
</evidence>
<evidence type="ECO:0000313" key="8">
    <source>
        <dbReference type="Proteomes" id="UP000321485"/>
    </source>
</evidence>
<evidence type="ECO:0000256" key="4">
    <source>
        <dbReference type="ARBA" id="ARBA00022989"/>
    </source>
</evidence>
<evidence type="ECO:0000256" key="1">
    <source>
        <dbReference type="ARBA" id="ARBA00004370"/>
    </source>
</evidence>
<sequence length="272" mass="29756">MPAAPTTMALPRRGLRRAVLLVLGMALFLGFVSLGTWQVQRRAWKLDLIERVDQRVHAAPAALPPVEQWSDIRAAQHEYLPVVFQGHWLPGKTVLTQAVTELGAGFWVMTALQRDDGTQVLVNLGFVPQEQRAQWLEAQPPADGTATVQGLLRMAEPGGGFLRTNDPAQQRWYSRDVAAISSALGLTRAAPFFVDAGLPGTAAASSAASGWPRAGLTVIRFHNSHLVYALTWYGLALMVVVAGWYVARYERRLGARATSRLPTHDEHPPTTP</sequence>
<protein>
    <recommendedName>
        <fullName evidence="6">SURF1-like protein</fullName>
    </recommendedName>
</protein>
<keyword evidence="6" id="KW-1003">Cell membrane</keyword>
<organism evidence="7 8">
    <name type="scientific">Acidovorax delafieldii</name>
    <name type="common">Pseudomonas delafieldii</name>
    <dbReference type="NCBI Taxonomy" id="47920"/>
    <lineage>
        <taxon>Bacteria</taxon>
        <taxon>Pseudomonadati</taxon>
        <taxon>Pseudomonadota</taxon>
        <taxon>Betaproteobacteria</taxon>
        <taxon>Burkholderiales</taxon>
        <taxon>Comamonadaceae</taxon>
        <taxon>Acidovorax</taxon>
    </lineage>
</organism>
<keyword evidence="4 6" id="KW-1133">Transmembrane helix</keyword>
<evidence type="ECO:0000256" key="6">
    <source>
        <dbReference type="RuleBase" id="RU363076"/>
    </source>
</evidence>
<comment type="caution">
    <text evidence="7">The sequence shown here is derived from an EMBL/GenBank/DDBJ whole genome shotgun (WGS) entry which is preliminary data.</text>
</comment>
<comment type="similarity">
    <text evidence="2 6">Belongs to the SURF1 family.</text>
</comment>
<dbReference type="EMBL" id="VJWE01000014">
    <property type="protein sequence ID" value="TWG36681.1"/>
    <property type="molecule type" value="Genomic_DNA"/>
</dbReference>
<evidence type="ECO:0000256" key="2">
    <source>
        <dbReference type="ARBA" id="ARBA00007165"/>
    </source>
</evidence>
<dbReference type="PANTHER" id="PTHR23427">
    <property type="entry name" value="SURFEIT LOCUS PROTEIN"/>
    <property type="match status" value="1"/>
</dbReference>